<evidence type="ECO:0000313" key="4">
    <source>
        <dbReference type="EMBL" id="KAJ3655989.1"/>
    </source>
</evidence>
<protein>
    <recommendedName>
        <fullName evidence="6">G domain-containing protein</fullName>
    </recommendedName>
</protein>
<feature type="compositionally biased region" description="Basic and acidic residues" evidence="1">
    <location>
        <begin position="1119"/>
        <end position="1142"/>
    </location>
</feature>
<sequence>MWSFIRGLISDPQTTPNDVNLLLLGETGVGKSTLINSISNYFHYTTFAKAQKGKIELLIPMCLNVAEKSKVFGKPDDNEVHEPGKSVTQNVKVYLFPIKLGRKTINLRLIDTPGVGDPRGIEQDNINLDNVLAYLATLKELHGICFVLKANQTRFTKFAEYCLKQILTRLDKSASQNIIFITTYSKTSGYTAGETKSHCLAPLVKNIRSRPPNVSIPLSDKNIFSVDNEAFKALLALQDGIYYHQHAVKGFEQSWIKSTKEIQRLLKYIIGDSKHSALKPHDVENTVSINEARFLIEQLTTPIAEVSELIQDNIRVLDKHQKSLQQEDQTLDQLKDQLYIPCVDLEVKELDEPVSVCTESSCTEIVKVNNVTLRLHKQQCHKPCYLKGVPKEMVGHPGLENCAVMVQGNCMRCGCSWKKHLHIYKETQKVEVKKEDQNVKNTIKSKEDARVHIEKTLNNVNQRRTELEAEGTTISKTIAKFAYFLQEHALTPFNDLYSAYIKQRIADEKRLGKFADQQVITKLESMLKDHEQLQKTLQENPKGLQTGGSDLTLEGIKNSVTELYNLKHMGKKIQELINKSSNSRRKEHQENFSCLVSQEIDLNKNIAEEQYENREYGESYNDESGMQQGRNKSSVNEYYPEATGDNHYDDYTSYESFYGTTYAPRSSEEKSQTSRFDHASNARQHPRRTPERSSPYPRKRDDYSREDFYEDTSRGHGPRNQHFRDSDNRRRESMAQHNTRAHQRYKGRYETSPSRRENLYSSGRSKSPEDYYDLEAEKSSHRGHRSKEYSSRHNHRGRSRSHDSDSKRSPRRDHTAKHRHESSESSYSDGSHSAESYGSRHSVKHSKNQRESKSKHHDSDNDHSKKTNRSKNTSSRRSKDREVYDNTRAETKSKHKTHDKVKESSRRHRHRSDSYDSDEPMYTTKNKHSKHEDKSYSENSDSDGNYSSRNTDKQTKNQKDTKPKKNYDSDGNRSTKPSKTKHSASKSSHESRDKSSTKSKSGHKKHTEFKRKSSPVDIKSSKEKASKIQNKPKSEDEESSGSSSQDSSHSSDHRPDKSSKTRRQETRDPDDKSSERSSRSGDKKHTESKKGRKSSPVGQRYESDDQQHNKSSRKKHRSKESESKRSKQSKSENENSDSEAKSSKSGGKVPKSGQETRDRGDKSKNSSGSGHKKSAESKTAKPFMKEESKRRQKHKSEDENSDSDGKEPIYVSSQKREQSSQPSSDRSNKSPKTGKSRDESDSRSAKPSVKEVESKRRKNYKPEDDNSDSDCNTGCSVRCW</sequence>
<feature type="region of interest" description="Disordered" evidence="1">
    <location>
        <begin position="618"/>
        <end position="650"/>
    </location>
</feature>
<feature type="domain" description="G" evidence="2">
    <location>
        <begin position="22"/>
        <end position="161"/>
    </location>
</feature>
<feature type="compositionally biased region" description="Polar residues" evidence="1">
    <location>
        <begin position="1219"/>
        <end position="1233"/>
    </location>
</feature>
<feature type="compositionally biased region" description="Basic and acidic residues" evidence="1">
    <location>
        <begin position="698"/>
        <end position="714"/>
    </location>
</feature>
<feature type="compositionally biased region" description="Basic residues" evidence="1">
    <location>
        <begin position="866"/>
        <end position="876"/>
    </location>
</feature>
<feature type="domain" description="DUF8206" evidence="3">
    <location>
        <begin position="349"/>
        <end position="425"/>
    </location>
</feature>
<dbReference type="InterPro" id="IPR027417">
    <property type="entry name" value="P-loop_NTPase"/>
</dbReference>
<dbReference type="InterPro" id="IPR058519">
    <property type="entry name" value="DUF8206"/>
</dbReference>
<reference evidence="4" key="1">
    <citation type="journal article" date="2023" name="G3 (Bethesda)">
        <title>Whole genome assemblies of Zophobas morio and Tenebrio molitor.</title>
        <authorList>
            <person name="Kaur S."/>
            <person name="Stinson S.A."/>
            <person name="diCenzo G.C."/>
        </authorList>
    </citation>
    <scope>NUCLEOTIDE SEQUENCE</scope>
    <source>
        <strain evidence="4">QUZm001</strain>
    </source>
</reference>
<dbReference type="Pfam" id="PF01926">
    <property type="entry name" value="MMR_HSR1"/>
    <property type="match status" value="1"/>
</dbReference>
<dbReference type="AlphaFoldDB" id="A0AA38MHK2"/>
<evidence type="ECO:0000259" key="2">
    <source>
        <dbReference type="Pfam" id="PF01926"/>
    </source>
</evidence>
<feature type="compositionally biased region" description="Basic and acidic residues" evidence="1">
    <location>
        <begin position="950"/>
        <end position="973"/>
    </location>
</feature>
<dbReference type="Pfam" id="PF26633">
    <property type="entry name" value="DUF8206"/>
    <property type="match status" value="1"/>
</dbReference>
<dbReference type="SUPFAM" id="SSF52540">
    <property type="entry name" value="P-loop containing nucleoside triphosphate hydrolases"/>
    <property type="match status" value="1"/>
</dbReference>
<feature type="compositionally biased region" description="Basic and acidic residues" evidence="1">
    <location>
        <begin position="747"/>
        <end position="758"/>
    </location>
</feature>
<feature type="compositionally biased region" description="Low complexity" evidence="1">
    <location>
        <begin position="1143"/>
        <end position="1153"/>
    </location>
</feature>
<dbReference type="InterPro" id="IPR025662">
    <property type="entry name" value="Sigma_54_int_dom_ATP-bd_1"/>
</dbReference>
<feature type="region of interest" description="Disordered" evidence="1">
    <location>
        <begin position="662"/>
        <end position="1280"/>
    </location>
</feature>
<dbReference type="Gene3D" id="3.40.50.300">
    <property type="entry name" value="P-loop containing nucleotide triphosphate hydrolases"/>
    <property type="match status" value="1"/>
</dbReference>
<feature type="compositionally biased region" description="Low complexity" evidence="1">
    <location>
        <begin position="824"/>
        <end position="836"/>
    </location>
</feature>
<feature type="compositionally biased region" description="Basic and acidic residues" evidence="1">
    <location>
        <begin position="1049"/>
        <end position="1089"/>
    </location>
</feature>
<proteinExistence type="predicted"/>
<feature type="compositionally biased region" description="Basic and acidic residues" evidence="1">
    <location>
        <begin position="1154"/>
        <end position="1164"/>
    </location>
</feature>
<feature type="compositionally biased region" description="Polar residues" evidence="1">
    <location>
        <begin position="622"/>
        <end position="636"/>
    </location>
</feature>
<dbReference type="InterPro" id="IPR006073">
    <property type="entry name" value="GTP-bd"/>
</dbReference>
<dbReference type="EMBL" id="JALNTZ010000004">
    <property type="protein sequence ID" value="KAJ3655989.1"/>
    <property type="molecule type" value="Genomic_DNA"/>
</dbReference>
<feature type="compositionally biased region" description="Basic and acidic residues" evidence="1">
    <location>
        <begin position="848"/>
        <end position="865"/>
    </location>
</feature>
<feature type="compositionally biased region" description="Basic and acidic residues" evidence="1">
    <location>
        <begin position="1173"/>
        <end position="1207"/>
    </location>
</feature>
<feature type="compositionally biased region" description="Polar residues" evidence="1">
    <location>
        <begin position="1269"/>
        <end position="1280"/>
    </location>
</feature>
<dbReference type="PANTHER" id="PTHR32046:SF11">
    <property type="entry name" value="IMMUNE-ASSOCIATED NUCLEOTIDE-BINDING PROTEIN 10-LIKE"/>
    <property type="match status" value="1"/>
</dbReference>
<feature type="compositionally biased region" description="Basic and acidic residues" evidence="1">
    <location>
        <begin position="987"/>
        <end position="996"/>
    </location>
</feature>
<dbReference type="PANTHER" id="PTHR32046">
    <property type="entry name" value="G DOMAIN-CONTAINING PROTEIN"/>
    <property type="match status" value="1"/>
</dbReference>
<evidence type="ECO:0000313" key="5">
    <source>
        <dbReference type="Proteomes" id="UP001168821"/>
    </source>
</evidence>
<comment type="caution">
    <text evidence="4">The sequence shown here is derived from an EMBL/GenBank/DDBJ whole genome shotgun (WGS) entry which is preliminary data.</text>
</comment>
<dbReference type="PROSITE" id="PS00675">
    <property type="entry name" value="SIGMA54_INTERACT_1"/>
    <property type="match status" value="1"/>
</dbReference>
<organism evidence="4 5">
    <name type="scientific">Zophobas morio</name>
    <dbReference type="NCBI Taxonomy" id="2755281"/>
    <lineage>
        <taxon>Eukaryota</taxon>
        <taxon>Metazoa</taxon>
        <taxon>Ecdysozoa</taxon>
        <taxon>Arthropoda</taxon>
        <taxon>Hexapoda</taxon>
        <taxon>Insecta</taxon>
        <taxon>Pterygota</taxon>
        <taxon>Neoptera</taxon>
        <taxon>Endopterygota</taxon>
        <taxon>Coleoptera</taxon>
        <taxon>Polyphaga</taxon>
        <taxon>Cucujiformia</taxon>
        <taxon>Tenebrionidae</taxon>
        <taxon>Zophobas</taxon>
    </lineage>
</organism>
<dbReference type="Proteomes" id="UP001168821">
    <property type="component" value="Unassembled WGS sequence"/>
</dbReference>
<feature type="compositionally biased region" description="Basic and acidic residues" evidence="1">
    <location>
        <begin position="877"/>
        <end position="892"/>
    </location>
</feature>
<feature type="compositionally biased region" description="Basic residues" evidence="1">
    <location>
        <begin position="893"/>
        <end position="911"/>
    </location>
</feature>
<feature type="compositionally biased region" description="Basic residues" evidence="1">
    <location>
        <begin position="1000"/>
        <end position="1013"/>
    </location>
</feature>
<feature type="compositionally biased region" description="Basic and acidic residues" evidence="1">
    <location>
        <begin position="722"/>
        <end position="734"/>
    </location>
</feature>
<gene>
    <name evidence="4" type="ORF">Zmor_015094</name>
</gene>
<evidence type="ECO:0000256" key="1">
    <source>
        <dbReference type="SAM" id="MobiDB-lite"/>
    </source>
</evidence>
<feature type="compositionally biased region" description="Basic and acidic residues" evidence="1">
    <location>
        <begin position="775"/>
        <end position="791"/>
    </location>
</feature>
<keyword evidence="5" id="KW-1185">Reference proteome</keyword>
<evidence type="ECO:0000259" key="3">
    <source>
        <dbReference type="Pfam" id="PF26633"/>
    </source>
</evidence>
<accession>A0AA38MHK2</accession>
<dbReference type="CDD" id="cd00882">
    <property type="entry name" value="Ras_like_GTPase"/>
    <property type="match status" value="1"/>
</dbReference>
<feature type="compositionally biased region" description="Basic and acidic residues" evidence="1">
    <location>
        <begin position="1235"/>
        <end position="1264"/>
    </location>
</feature>
<dbReference type="GO" id="GO:0005525">
    <property type="term" value="F:GTP binding"/>
    <property type="evidence" value="ECO:0007669"/>
    <property type="project" value="InterPro"/>
</dbReference>
<feature type="compositionally biased region" description="Basic and acidic residues" evidence="1">
    <location>
        <begin position="666"/>
        <end position="680"/>
    </location>
</feature>
<name>A0AA38MHK2_9CUCU</name>
<evidence type="ECO:0008006" key="6">
    <source>
        <dbReference type="Google" id="ProtNLM"/>
    </source>
</evidence>
<feature type="compositionally biased region" description="Polar residues" evidence="1">
    <location>
        <begin position="937"/>
        <end position="949"/>
    </location>
</feature>
<feature type="compositionally biased region" description="Basic residues" evidence="1">
    <location>
        <begin position="809"/>
        <end position="820"/>
    </location>
</feature>